<keyword evidence="1" id="KW-0472">Membrane</keyword>
<keyword evidence="1" id="KW-1133">Transmembrane helix</keyword>
<dbReference type="InterPro" id="IPR009589">
    <property type="entry name" value="PH_YyaB-like"/>
</dbReference>
<evidence type="ECO:0000259" key="2">
    <source>
        <dbReference type="Pfam" id="PF06713"/>
    </source>
</evidence>
<organism evidence="3 4">
    <name type="scientific">Bowmanella yangjiangensis</name>
    <dbReference type="NCBI Taxonomy" id="2811230"/>
    <lineage>
        <taxon>Bacteria</taxon>
        <taxon>Pseudomonadati</taxon>
        <taxon>Pseudomonadota</taxon>
        <taxon>Gammaproteobacteria</taxon>
        <taxon>Alteromonadales</taxon>
        <taxon>Alteromonadaceae</taxon>
        <taxon>Bowmanella</taxon>
    </lineage>
</organism>
<evidence type="ECO:0000256" key="1">
    <source>
        <dbReference type="SAM" id="Phobius"/>
    </source>
</evidence>
<protein>
    <submittedName>
        <fullName evidence="3">PH domain-containing protein</fullName>
    </submittedName>
</protein>
<evidence type="ECO:0000313" key="3">
    <source>
        <dbReference type="EMBL" id="MBN7819568.1"/>
    </source>
</evidence>
<sequence length="160" mass="18244">MTVKTSRFASRLDKGLLPILLFFPLILCLIGVWAFFQSPWIGVMAVLLALVQAVVSLVYIWPCYYQLTDTQLEVRCGFTRVCLPYKDIHRVDACNASIPSPALSLRRLVIESNQGFLLVSPVNRNKFQQELSLRMHGRFVGDTHEPMTESEDLEVEISRE</sequence>
<feature type="transmembrane region" description="Helical" evidence="1">
    <location>
        <begin position="16"/>
        <end position="35"/>
    </location>
</feature>
<dbReference type="EMBL" id="JAFKCS010000004">
    <property type="protein sequence ID" value="MBN7819568.1"/>
    <property type="molecule type" value="Genomic_DNA"/>
</dbReference>
<comment type="caution">
    <text evidence="3">The sequence shown here is derived from an EMBL/GenBank/DDBJ whole genome shotgun (WGS) entry which is preliminary data.</text>
</comment>
<keyword evidence="4" id="KW-1185">Reference proteome</keyword>
<feature type="domain" description="Uncharacterized protein YyaB-like PH" evidence="2">
    <location>
        <begin position="63"/>
        <end position="132"/>
    </location>
</feature>
<name>A0ABS3CR42_9ALTE</name>
<accession>A0ABS3CR42</accession>
<evidence type="ECO:0000313" key="4">
    <source>
        <dbReference type="Proteomes" id="UP000663992"/>
    </source>
</evidence>
<reference evidence="3 4" key="1">
    <citation type="submission" date="2021-03" db="EMBL/GenBank/DDBJ databases">
        <title>novel species isolated from a fishpond in China.</title>
        <authorList>
            <person name="Lu H."/>
            <person name="Cai Z."/>
        </authorList>
    </citation>
    <scope>NUCLEOTIDE SEQUENCE [LARGE SCALE GENOMIC DNA]</scope>
    <source>
        <strain evidence="3 4">Y57</strain>
    </source>
</reference>
<feature type="transmembrane region" description="Helical" evidence="1">
    <location>
        <begin position="41"/>
        <end position="61"/>
    </location>
</feature>
<keyword evidence="1" id="KW-0812">Transmembrane</keyword>
<dbReference type="Proteomes" id="UP000663992">
    <property type="component" value="Unassembled WGS sequence"/>
</dbReference>
<gene>
    <name evidence="3" type="ORF">J0A65_06810</name>
</gene>
<proteinExistence type="predicted"/>
<dbReference type="RefSeq" id="WP_206593387.1">
    <property type="nucleotide sequence ID" value="NZ_JAFKCS010000004.1"/>
</dbReference>
<dbReference type="Pfam" id="PF06713">
    <property type="entry name" value="bPH_4"/>
    <property type="match status" value="1"/>
</dbReference>